<evidence type="ECO:0000256" key="6">
    <source>
        <dbReference type="ARBA" id="ARBA00023316"/>
    </source>
</evidence>
<evidence type="ECO:0000256" key="5">
    <source>
        <dbReference type="ARBA" id="ARBA00023239"/>
    </source>
</evidence>
<evidence type="ECO:0000256" key="1">
    <source>
        <dbReference type="ARBA" id="ARBA00022475"/>
    </source>
</evidence>
<evidence type="ECO:0000256" key="2">
    <source>
        <dbReference type="ARBA" id="ARBA00022692"/>
    </source>
</evidence>
<comment type="caution">
    <text evidence="8">The sequence shown here is derived from an EMBL/GenBank/DDBJ whole genome shotgun (WGS) entry which is preliminary data.</text>
</comment>
<proteinExistence type="inferred from homology"/>
<dbReference type="OrthoDB" id="9814591at2"/>
<dbReference type="GO" id="GO:0008932">
    <property type="term" value="F:lytic endotransglycosylase activity"/>
    <property type="evidence" value="ECO:0007669"/>
    <property type="project" value="UniProtKB-UniRule"/>
</dbReference>
<dbReference type="Gene3D" id="3.30.160.60">
    <property type="entry name" value="Classic Zinc Finger"/>
    <property type="match status" value="1"/>
</dbReference>
<dbReference type="GO" id="GO:0005886">
    <property type="term" value="C:plasma membrane"/>
    <property type="evidence" value="ECO:0007669"/>
    <property type="project" value="UniProtKB-UniRule"/>
</dbReference>
<gene>
    <name evidence="7 8" type="primary">mltG</name>
    <name evidence="8" type="ORF">EOI86_04095</name>
</gene>
<evidence type="ECO:0000256" key="4">
    <source>
        <dbReference type="ARBA" id="ARBA00023136"/>
    </source>
</evidence>
<dbReference type="AlphaFoldDB" id="A0A3S2VR72"/>
<evidence type="ECO:0000256" key="3">
    <source>
        <dbReference type="ARBA" id="ARBA00022989"/>
    </source>
</evidence>
<keyword evidence="4 7" id="KW-0472">Membrane</keyword>
<sequence>MRNLLKVLFILTIAAVLTAGGVFAWGYRTFHAPSENLEPVTMVIEPGSSLRTIARQLADQGLVRDAQVFAIGARLDPRHKRLTAGEYTFPAQVSAWEIIDKLERHDVVQHTVTVPEGLTSKEIVDLLAADDGLEGPMPDVPGEGTLLPETYQYIHGATRAMILDRMASGLDALRSTLWPNRDPDLPVATWEDALILASIVEKETGVASERGKVAGVFVNRLRRGMRLQSDPTVSYGLTLGKAPLGRPLSKADLRQSTPYNTYVIDGLPPGPICNPGKEAIAAVLNPTATKALYFVADGTGGHAFANTLAEHNRNVAKWRRIERQNKP</sequence>
<evidence type="ECO:0000256" key="7">
    <source>
        <dbReference type="HAMAP-Rule" id="MF_02065"/>
    </source>
</evidence>
<dbReference type="PANTHER" id="PTHR30518:SF2">
    <property type="entry name" value="ENDOLYTIC MUREIN TRANSGLYCOSYLASE"/>
    <property type="match status" value="1"/>
</dbReference>
<dbReference type="HAMAP" id="MF_02065">
    <property type="entry name" value="MltG"/>
    <property type="match status" value="1"/>
</dbReference>
<dbReference type="EC" id="4.2.2.29" evidence="7"/>
<keyword evidence="1 7" id="KW-1003">Cell membrane</keyword>
<dbReference type="Proteomes" id="UP000287447">
    <property type="component" value="Unassembled WGS sequence"/>
</dbReference>
<keyword evidence="2 7" id="KW-0812">Transmembrane</keyword>
<keyword evidence="5 7" id="KW-0456">Lyase</keyword>
<keyword evidence="6 7" id="KW-0961">Cell wall biogenesis/degradation</keyword>
<comment type="catalytic activity">
    <reaction evidence="7">
        <text>a peptidoglycan chain = a peptidoglycan chain with N-acetyl-1,6-anhydromuramyl-[peptide] at the reducing end + a peptidoglycan chain with N-acetylglucosamine at the non-reducing end.</text>
        <dbReference type="EC" id="4.2.2.29"/>
    </reaction>
</comment>
<keyword evidence="9" id="KW-1185">Reference proteome</keyword>
<evidence type="ECO:0000313" key="9">
    <source>
        <dbReference type="Proteomes" id="UP000287447"/>
    </source>
</evidence>
<organism evidence="8 9">
    <name type="scientific">Hwanghaeella grinnelliae</name>
    <dbReference type="NCBI Taxonomy" id="2500179"/>
    <lineage>
        <taxon>Bacteria</taxon>
        <taxon>Pseudomonadati</taxon>
        <taxon>Pseudomonadota</taxon>
        <taxon>Alphaproteobacteria</taxon>
        <taxon>Rhodospirillales</taxon>
        <taxon>Rhodospirillaceae</taxon>
        <taxon>Hwanghaeella</taxon>
    </lineage>
</organism>
<name>A0A3S2VR72_9PROT</name>
<feature type="site" description="Important for catalytic activity" evidence="7">
    <location>
        <position position="203"/>
    </location>
</feature>
<dbReference type="PANTHER" id="PTHR30518">
    <property type="entry name" value="ENDOLYTIC MUREIN TRANSGLYCOSYLASE"/>
    <property type="match status" value="1"/>
</dbReference>
<dbReference type="Pfam" id="PF02618">
    <property type="entry name" value="YceG"/>
    <property type="match status" value="1"/>
</dbReference>
<evidence type="ECO:0000313" key="8">
    <source>
        <dbReference type="EMBL" id="RVU38474.1"/>
    </source>
</evidence>
<dbReference type="CDD" id="cd08010">
    <property type="entry name" value="MltG_like"/>
    <property type="match status" value="1"/>
</dbReference>
<dbReference type="InterPro" id="IPR003770">
    <property type="entry name" value="MLTG-like"/>
</dbReference>
<keyword evidence="3 7" id="KW-1133">Transmembrane helix</keyword>
<reference evidence="9" key="1">
    <citation type="submission" date="2019-01" db="EMBL/GenBank/DDBJ databases">
        <title>Gri0909 isolated from a small marine red alga.</title>
        <authorList>
            <person name="Kim J."/>
            <person name="Jeong S.E."/>
            <person name="Jeon C.O."/>
        </authorList>
    </citation>
    <scope>NUCLEOTIDE SEQUENCE [LARGE SCALE GENOMIC DNA]</scope>
    <source>
        <strain evidence="9">Gri0909</strain>
    </source>
</reference>
<dbReference type="GO" id="GO:0071555">
    <property type="term" value="P:cell wall organization"/>
    <property type="evidence" value="ECO:0007669"/>
    <property type="project" value="UniProtKB-KW"/>
</dbReference>
<dbReference type="EMBL" id="SADE01000001">
    <property type="protein sequence ID" value="RVU38474.1"/>
    <property type="molecule type" value="Genomic_DNA"/>
</dbReference>
<dbReference type="Gene3D" id="3.30.1490.480">
    <property type="entry name" value="Endolytic murein transglycosylase"/>
    <property type="match status" value="1"/>
</dbReference>
<dbReference type="NCBIfam" id="TIGR00247">
    <property type="entry name" value="endolytic transglycosylase MltG"/>
    <property type="match status" value="1"/>
</dbReference>
<comment type="function">
    <text evidence="7">Functions as a peptidoglycan terminase that cleaves nascent peptidoglycan strands endolytically to terminate their elongation.</text>
</comment>
<accession>A0A3S2VR72</accession>
<dbReference type="GO" id="GO:0009252">
    <property type="term" value="P:peptidoglycan biosynthetic process"/>
    <property type="evidence" value="ECO:0007669"/>
    <property type="project" value="UniProtKB-UniRule"/>
</dbReference>
<keyword evidence="7" id="KW-0997">Cell inner membrane</keyword>
<comment type="similarity">
    <text evidence="7">Belongs to the transglycosylase MltG family.</text>
</comment>
<protein>
    <recommendedName>
        <fullName evidence="7">Endolytic murein transglycosylase</fullName>
        <ecNumber evidence="7">4.2.2.29</ecNumber>
    </recommendedName>
    <alternativeName>
        <fullName evidence="7">Peptidoglycan lytic transglycosylase</fullName>
    </alternativeName>
    <alternativeName>
        <fullName evidence="7">Peptidoglycan polymerization terminase</fullName>
    </alternativeName>
</protein>
<dbReference type="RefSeq" id="WP_127763845.1">
    <property type="nucleotide sequence ID" value="NZ_SADE01000001.1"/>
</dbReference>